<proteinExistence type="predicted"/>
<feature type="transmembrane region" description="Helical" evidence="1">
    <location>
        <begin position="281"/>
        <end position="303"/>
    </location>
</feature>
<dbReference type="OrthoDB" id="5427664at2759"/>
<dbReference type="Proteomes" id="UP000250140">
    <property type="component" value="Unassembled WGS sequence"/>
</dbReference>
<evidence type="ECO:0000313" key="3">
    <source>
        <dbReference type="Proteomes" id="UP000250140"/>
    </source>
</evidence>
<feature type="transmembrane region" description="Helical" evidence="1">
    <location>
        <begin position="49"/>
        <end position="76"/>
    </location>
</feature>
<dbReference type="PANTHER" id="PTHR37577">
    <property type="entry name" value="INTEGRAL MEMBRANE PROTEIN"/>
    <property type="match status" value="1"/>
</dbReference>
<organism evidence="2 3">
    <name type="scientific">Glonium stellatum</name>
    <dbReference type="NCBI Taxonomy" id="574774"/>
    <lineage>
        <taxon>Eukaryota</taxon>
        <taxon>Fungi</taxon>
        <taxon>Dikarya</taxon>
        <taxon>Ascomycota</taxon>
        <taxon>Pezizomycotina</taxon>
        <taxon>Dothideomycetes</taxon>
        <taxon>Pleosporomycetidae</taxon>
        <taxon>Gloniales</taxon>
        <taxon>Gloniaceae</taxon>
        <taxon>Glonium</taxon>
    </lineage>
</organism>
<dbReference type="EMBL" id="KV750595">
    <property type="protein sequence ID" value="OCL04138.1"/>
    <property type="molecule type" value="Genomic_DNA"/>
</dbReference>
<keyword evidence="1" id="KW-0812">Transmembrane</keyword>
<accession>A0A8E2ETM8</accession>
<evidence type="ECO:0000313" key="2">
    <source>
        <dbReference type="EMBL" id="OCL04138.1"/>
    </source>
</evidence>
<gene>
    <name evidence="2" type="ORF">AOQ84DRAFT_442278</name>
</gene>
<feature type="transmembrane region" description="Helical" evidence="1">
    <location>
        <begin position="134"/>
        <end position="154"/>
    </location>
</feature>
<keyword evidence="3" id="KW-1185">Reference proteome</keyword>
<sequence>MSTQGSGLFNWNIPISLQYCIDHNQSDINQCNLTNVPSLKADYNVIPKVWWSAFLMTSWSTVVVSLALIGFELVLWNRHHQLKTWHSSKQVHTKIWRSIHVLERLINAFSDQQSVAGLSLLVVAGHDGCQISAYVYNVVCFLIVMSLITHLNALTNTRNWFESEHTKRGLLMGIFKLFPILTTVIMAGIMLGARNSPNFPVNASEYVRLKACCFESVSARNKKELGFGDFGRGNWASAGFIQYMILMIDLCVVLSYGYIAMRDAVENAPWFEKEPASNQFSYYNVVTWALFASSVITIANAFAEVYKEDPRVADDAAKNVVGKAAKMPENFAKADQGSLPADFPNFM</sequence>
<keyword evidence="1" id="KW-0472">Membrane</keyword>
<reference evidence="2 3" key="1">
    <citation type="journal article" date="2016" name="Nat. Commun.">
        <title>Ectomycorrhizal ecology is imprinted in the genome of the dominant symbiotic fungus Cenococcum geophilum.</title>
        <authorList>
            <consortium name="DOE Joint Genome Institute"/>
            <person name="Peter M."/>
            <person name="Kohler A."/>
            <person name="Ohm R.A."/>
            <person name="Kuo A."/>
            <person name="Krutzmann J."/>
            <person name="Morin E."/>
            <person name="Arend M."/>
            <person name="Barry K.W."/>
            <person name="Binder M."/>
            <person name="Choi C."/>
            <person name="Clum A."/>
            <person name="Copeland A."/>
            <person name="Grisel N."/>
            <person name="Haridas S."/>
            <person name="Kipfer T."/>
            <person name="LaButti K."/>
            <person name="Lindquist E."/>
            <person name="Lipzen A."/>
            <person name="Maire R."/>
            <person name="Meier B."/>
            <person name="Mihaltcheva S."/>
            <person name="Molinier V."/>
            <person name="Murat C."/>
            <person name="Poggeler S."/>
            <person name="Quandt C.A."/>
            <person name="Sperisen C."/>
            <person name="Tritt A."/>
            <person name="Tisserant E."/>
            <person name="Crous P.W."/>
            <person name="Henrissat B."/>
            <person name="Nehls U."/>
            <person name="Egli S."/>
            <person name="Spatafora J.W."/>
            <person name="Grigoriev I.V."/>
            <person name="Martin F.M."/>
        </authorList>
    </citation>
    <scope>NUCLEOTIDE SEQUENCE [LARGE SCALE GENOMIC DNA]</scope>
    <source>
        <strain evidence="2 3">CBS 207.34</strain>
    </source>
</reference>
<dbReference type="AlphaFoldDB" id="A0A8E2ETM8"/>
<dbReference type="InterPro" id="IPR053018">
    <property type="entry name" value="Elsinochrome_Biosynth-Asso"/>
</dbReference>
<protein>
    <submittedName>
        <fullName evidence="2">Uncharacterized protein</fullName>
    </submittedName>
</protein>
<name>A0A8E2ETM8_9PEZI</name>
<keyword evidence="1" id="KW-1133">Transmembrane helix</keyword>
<feature type="transmembrane region" description="Helical" evidence="1">
    <location>
        <begin position="240"/>
        <end position="261"/>
    </location>
</feature>
<dbReference type="PANTHER" id="PTHR37577:SF1">
    <property type="entry name" value="INTEGRAL MEMBRANE PROTEIN"/>
    <property type="match status" value="1"/>
</dbReference>
<evidence type="ECO:0000256" key="1">
    <source>
        <dbReference type="SAM" id="Phobius"/>
    </source>
</evidence>
<feature type="transmembrane region" description="Helical" evidence="1">
    <location>
        <begin position="174"/>
        <end position="193"/>
    </location>
</feature>